<protein>
    <recommendedName>
        <fullName evidence="8">MAPEG family protein</fullName>
    </recommendedName>
</protein>
<evidence type="ECO:0000256" key="3">
    <source>
        <dbReference type="ARBA" id="ARBA00022989"/>
    </source>
</evidence>
<evidence type="ECO:0000256" key="2">
    <source>
        <dbReference type="ARBA" id="ARBA00022692"/>
    </source>
</evidence>
<keyword evidence="4 5" id="KW-0472">Membrane</keyword>
<dbReference type="InterPro" id="IPR001129">
    <property type="entry name" value="Membr-assoc_MAPEG"/>
</dbReference>
<dbReference type="AlphaFoldDB" id="A0A4Q7ZCQ6"/>
<reference evidence="6 7" key="1">
    <citation type="submission" date="2019-02" db="EMBL/GenBank/DDBJ databases">
        <title>Genomic Encyclopedia of Type Strains, Phase IV (KMG-IV): sequencing the most valuable type-strain genomes for metagenomic binning, comparative biology and taxonomic classification.</title>
        <authorList>
            <person name="Goeker M."/>
        </authorList>
    </citation>
    <scope>NUCLEOTIDE SEQUENCE [LARGE SCALE GENOMIC DNA]</scope>
    <source>
        <strain evidence="6 7">DSM 105135</strain>
    </source>
</reference>
<accession>A0A4Q7ZCQ6</accession>
<keyword evidence="2 5" id="KW-0812">Transmembrane</keyword>
<evidence type="ECO:0000256" key="1">
    <source>
        <dbReference type="ARBA" id="ARBA00004370"/>
    </source>
</evidence>
<keyword evidence="3 5" id="KW-1133">Transmembrane helix</keyword>
<dbReference type="Proteomes" id="UP000292423">
    <property type="component" value="Unassembled WGS sequence"/>
</dbReference>
<keyword evidence="7" id="KW-1185">Reference proteome</keyword>
<feature type="transmembrane region" description="Helical" evidence="5">
    <location>
        <begin position="68"/>
        <end position="95"/>
    </location>
</feature>
<comment type="subcellular location">
    <subcellularLocation>
        <location evidence="1">Membrane</location>
    </subcellularLocation>
</comment>
<evidence type="ECO:0000313" key="6">
    <source>
        <dbReference type="EMBL" id="RZU47931.1"/>
    </source>
</evidence>
<dbReference type="EMBL" id="SHKX01000010">
    <property type="protein sequence ID" value="RZU47931.1"/>
    <property type="molecule type" value="Genomic_DNA"/>
</dbReference>
<gene>
    <name evidence="6" type="ORF">EV700_0899</name>
</gene>
<dbReference type="OrthoDB" id="5573101at2"/>
<dbReference type="InterPro" id="IPR023352">
    <property type="entry name" value="MAPEG-like_dom_sf"/>
</dbReference>
<dbReference type="GO" id="GO:0016020">
    <property type="term" value="C:membrane"/>
    <property type="evidence" value="ECO:0007669"/>
    <property type="project" value="UniProtKB-SubCell"/>
</dbReference>
<feature type="transmembrane region" description="Helical" evidence="5">
    <location>
        <begin position="115"/>
        <end position="137"/>
    </location>
</feature>
<evidence type="ECO:0000313" key="7">
    <source>
        <dbReference type="Proteomes" id="UP000292423"/>
    </source>
</evidence>
<dbReference type="RefSeq" id="WP_130411137.1">
    <property type="nucleotide sequence ID" value="NZ_SHKX01000010.1"/>
</dbReference>
<name>A0A4Q7ZCQ6_9GAMM</name>
<organism evidence="6 7">
    <name type="scientific">Fluviicoccus keumensis</name>
    <dbReference type="NCBI Taxonomy" id="1435465"/>
    <lineage>
        <taxon>Bacteria</taxon>
        <taxon>Pseudomonadati</taxon>
        <taxon>Pseudomonadota</taxon>
        <taxon>Gammaproteobacteria</taxon>
        <taxon>Moraxellales</taxon>
        <taxon>Moraxellaceae</taxon>
        <taxon>Fluviicoccus</taxon>
    </lineage>
</organism>
<evidence type="ECO:0000256" key="4">
    <source>
        <dbReference type="ARBA" id="ARBA00023136"/>
    </source>
</evidence>
<proteinExistence type="predicted"/>
<comment type="caution">
    <text evidence="6">The sequence shown here is derived from an EMBL/GenBank/DDBJ whole genome shotgun (WGS) entry which is preliminary data.</text>
</comment>
<evidence type="ECO:0000256" key="5">
    <source>
        <dbReference type="SAM" id="Phobius"/>
    </source>
</evidence>
<feature type="transmembrane region" description="Helical" evidence="5">
    <location>
        <begin position="6"/>
        <end position="24"/>
    </location>
</feature>
<dbReference type="SUPFAM" id="SSF161084">
    <property type="entry name" value="MAPEG domain-like"/>
    <property type="match status" value="1"/>
</dbReference>
<sequence>MQAPLLMPMMALIAWTAIIGVVAVRRRVAEIRRQRIPPQSLARAKDVAALLQDTAAMDNFNNLLQLPVLFYVACLAATQIGAGGLPVLFLAWGYVLLRVAHSAVQLGSNRVMRRFPVWMAGNLVLFALWSCLAAVLATA</sequence>
<dbReference type="Gene3D" id="1.20.120.550">
    <property type="entry name" value="Membrane associated eicosanoid/glutathione metabolism-like domain"/>
    <property type="match status" value="1"/>
</dbReference>
<evidence type="ECO:0008006" key="8">
    <source>
        <dbReference type="Google" id="ProtNLM"/>
    </source>
</evidence>
<dbReference type="Pfam" id="PF01124">
    <property type="entry name" value="MAPEG"/>
    <property type="match status" value="1"/>
</dbReference>